<name>A0A6N8G6X6_9CHRO</name>
<comment type="caution">
    <text evidence="1">The sequence shown here is derived from an EMBL/GenBank/DDBJ whole genome shotgun (WGS) entry which is preliminary data.</text>
</comment>
<protein>
    <submittedName>
        <fullName evidence="1">Uncharacterized protein</fullName>
    </submittedName>
</protein>
<proteinExistence type="predicted"/>
<dbReference type="Proteomes" id="UP000441797">
    <property type="component" value="Unassembled WGS sequence"/>
</dbReference>
<dbReference type="RefSeq" id="WP_105219481.1">
    <property type="nucleotide sequence ID" value="NZ_CAWNSU010000038.1"/>
</dbReference>
<gene>
    <name evidence="1" type="ORF">BWI75_24425</name>
</gene>
<evidence type="ECO:0000313" key="2">
    <source>
        <dbReference type="Proteomes" id="UP000441797"/>
    </source>
</evidence>
<reference evidence="1 2" key="1">
    <citation type="journal article" date="2019" name="Front. Microbiol.">
        <title>Genomic Features for Desiccation Tolerance and Sugar Biosynthesis in the Extremophile Gloeocapsopsis sp. UTEX B3054.</title>
        <authorList>
            <person name="Urrejola C."/>
            <person name="Alcorta J."/>
            <person name="Salas L."/>
            <person name="Vasquez M."/>
            <person name="Polz M.F."/>
            <person name="Vicuna R."/>
            <person name="Diez B."/>
        </authorList>
    </citation>
    <scope>NUCLEOTIDE SEQUENCE [LARGE SCALE GENOMIC DNA]</scope>
    <source>
        <strain evidence="1 2">1H9</strain>
    </source>
</reference>
<evidence type="ECO:0000313" key="1">
    <source>
        <dbReference type="EMBL" id="MUL39346.1"/>
    </source>
</evidence>
<organism evidence="1 2">
    <name type="scientific">Gloeocapsopsis dulcis AAB1 = 1H9</name>
    <dbReference type="NCBI Taxonomy" id="1433147"/>
    <lineage>
        <taxon>Bacteria</taxon>
        <taxon>Bacillati</taxon>
        <taxon>Cyanobacteriota</taxon>
        <taxon>Cyanophyceae</taxon>
        <taxon>Oscillatoriophycideae</taxon>
        <taxon>Chroococcales</taxon>
        <taxon>Chroococcaceae</taxon>
        <taxon>Gloeocapsopsis</taxon>
        <taxon>Gloeocapsopsis dulcis</taxon>
    </lineage>
</organism>
<sequence length="115" mass="13007">MAGVRRITYTFSYGGSTYGIKLPESYYNSIDSKLGFSKASASEIKGKFVLTKQQALRNGALLELTILYKKGTRLQRSKILCPPSRVQEAIQSLENDEYRGYKIHSAYFGQQRRLG</sequence>
<dbReference type="EMBL" id="NAPY01000075">
    <property type="protein sequence ID" value="MUL39346.1"/>
    <property type="molecule type" value="Genomic_DNA"/>
</dbReference>
<keyword evidence="2" id="KW-1185">Reference proteome</keyword>
<dbReference type="AlphaFoldDB" id="A0A6N8G6X6"/>
<accession>A0A6N8G6X6</accession>